<feature type="region of interest" description="Disordered" evidence="1">
    <location>
        <begin position="1"/>
        <end position="22"/>
    </location>
</feature>
<dbReference type="EMBL" id="JBIQWL010000001">
    <property type="protein sequence ID" value="MFH8248964.1"/>
    <property type="molecule type" value="Genomic_DNA"/>
</dbReference>
<organism evidence="2 3">
    <name type="scientific">Microbacterium alkaliflavum</name>
    <dbReference type="NCBI Taxonomy" id="3248839"/>
    <lineage>
        <taxon>Bacteria</taxon>
        <taxon>Bacillati</taxon>
        <taxon>Actinomycetota</taxon>
        <taxon>Actinomycetes</taxon>
        <taxon>Micrococcales</taxon>
        <taxon>Microbacteriaceae</taxon>
        <taxon>Microbacterium</taxon>
    </lineage>
</organism>
<dbReference type="Proteomes" id="UP001610861">
    <property type="component" value="Unassembled WGS sequence"/>
</dbReference>
<evidence type="ECO:0000313" key="2">
    <source>
        <dbReference type="EMBL" id="MFH8248964.1"/>
    </source>
</evidence>
<reference evidence="2 3" key="1">
    <citation type="submission" date="2024-09" db="EMBL/GenBank/DDBJ databases">
        <authorList>
            <person name="Pan X."/>
        </authorList>
    </citation>
    <scope>NUCLEOTIDE SEQUENCE [LARGE SCALE GENOMIC DNA]</scope>
    <source>
        <strain evidence="2 3">B2969</strain>
    </source>
</reference>
<comment type="caution">
    <text evidence="2">The sequence shown here is derived from an EMBL/GenBank/DDBJ whole genome shotgun (WGS) entry which is preliminary data.</text>
</comment>
<name>A0ABW7Q2A8_9MICO</name>
<evidence type="ECO:0008006" key="4">
    <source>
        <dbReference type="Google" id="ProtNLM"/>
    </source>
</evidence>
<keyword evidence="3" id="KW-1185">Reference proteome</keyword>
<proteinExistence type="predicted"/>
<evidence type="ECO:0000313" key="3">
    <source>
        <dbReference type="Proteomes" id="UP001610861"/>
    </source>
</evidence>
<gene>
    <name evidence="2" type="ORF">ACH3VR_01175</name>
</gene>
<sequence>MEDDQLRETLATLRNERRGAEARASALQEELTEVGKRLIHLKRAVESIEALLGEMSEEDQEILSMLTDDEEPRPASMREVDFTNTPDVIVSPRKRVPSTDWVAEVVEAIGQPADRDTIFEKFEELKGIPESWNANPRNSFNNALGRAVERGMVLKVNDNEFVSKDWDPFGTYLHRKDEES</sequence>
<protein>
    <recommendedName>
        <fullName evidence="4">HTH HARE-type domain-containing protein</fullName>
    </recommendedName>
</protein>
<dbReference type="RefSeq" id="WP_396638916.1">
    <property type="nucleotide sequence ID" value="NZ_JBIQWL010000001.1"/>
</dbReference>
<accession>A0ABW7Q2A8</accession>
<evidence type="ECO:0000256" key="1">
    <source>
        <dbReference type="SAM" id="MobiDB-lite"/>
    </source>
</evidence>